<dbReference type="PROSITE" id="PS50297">
    <property type="entry name" value="ANK_REP_REGION"/>
    <property type="match status" value="2"/>
</dbReference>
<sequence length="714" mass="85363">MENIINLLKTNKWNFLENNINEDWIEWDYLIDQVNGLIHYLAYLNKTEIIKSIKKEIITKLINLPNMEGDTILHISAKLKNYDLIKYLLSIDIKCVYQKNKLNNSVIYYIVNELDLIKFIINKYLLKDHYLNNEYTLLDYFILLNNYEVFILIIDKIILNDKSSQSIFTVIQTDYNFENKKKYLDKIIQKGLSINYLSNNITPLILAVKLNNYNLVNYFLEQNANINYSGIDNSLNPLIMSINIGNSKMVKLLIYYGAKINICDKNFKTTTHHIIYNNKYFSTELIKYFLINSKNINKPDKYGNTILNLMVQLLDWKLFSDVLINKKLDIHFKNKLGSSPINNLSGNELDLFLKIVLESYINLLKYDHDWVEDLDKKIHKELKQGNNIDHYKKTLIKKIIQNNSFPTTKQKNIIKYLIPPKTNITNYSSYTYNYICFVCYLLKKYPYLSIPITYINITKPKKLYHNLSKRYPNKNFKSIFQDYINHSPHLINHVIIWKNAETHYIPDFLIEGINLCKNNKLIKFVIIKLTIINEKFNHANMLIYDINNNILERFDPYGNISYPQTLEIDNYLRKYFKNNIPEIKYVSPKNSARTISFQIYSDELAEENYIENDPGGFCVAWCIWYIETRMNNKKIHPKKLINEMENIINKRNDKFKDYIRDYSNYLDKEKNKILEEFLVPKQYWYSRHIPTDIYKNYLTQMKNFFNDKIIHQYK</sequence>
<dbReference type="InterPro" id="IPR002110">
    <property type="entry name" value="Ankyrin_rpt"/>
</dbReference>
<organism evidence="1 2">
    <name type="scientific">Moumouvirus australiensis</name>
    <dbReference type="NCBI Taxonomy" id="2109587"/>
    <lineage>
        <taxon>Viruses</taxon>
        <taxon>Varidnaviria</taxon>
        <taxon>Bamfordvirae</taxon>
        <taxon>Nucleocytoviricota</taxon>
        <taxon>Megaviricetes</taxon>
        <taxon>Imitervirales</taxon>
        <taxon>Mimiviridae</taxon>
        <taxon>Megamimivirinae</taxon>
        <taxon>Moumouvirus</taxon>
        <taxon>Moumouvirus australiense</taxon>
    </lineage>
</organism>
<dbReference type="PANTHER" id="PTHR24125">
    <property type="entry name" value="ANKYRIN REPEAT AND DEATH DOMAIN-CONTAINING PROTEIN"/>
    <property type="match status" value="1"/>
</dbReference>
<name>A0A2P1ELY9_9VIRU</name>
<dbReference type="Proteomes" id="UP000289600">
    <property type="component" value="Segment"/>
</dbReference>
<keyword evidence="2" id="KW-1185">Reference proteome</keyword>
<proteinExistence type="predicted"/>
<protein>
    <submittedName>
        <fullName evidence="1">Ankyrin repeat protein</fullName>
    </submittedName>
</protein>
<dbReference type="Pfam" id="PF12796">
    <property type="entry name" value="Ank_2"/>
    <property type="match status" value="1"/>
</dbReference>
<dbReference type="InterPro" id="IPR052457">
    <property type="entry name" value="Ankyrin-DD_containing_protein"/>
</dbReference>
<dbReference type="InterPro" id="IPR036770">
    <property type="entry name" value="Ankyrin_rpt-contain_sf"/>
</dbReference>
<dbReference type="EMBL" id="MG807320">
    <property type="protein sequence ID" value="AVL94899.1"/>
    <property type="molecule type" value="Genomic_DNA"/>
</dbReference>
<dbReference type="SMART" id="SM00248">
    <property type="entry name" value="ANK"/>
    <property type="match status" value="5"/>
</dbReference>
<dbReference type="PANTHER" id="PTHR24125:SF5">
    <property type="entry name" value="ANKYRIN REPEAT PROTEIN"/>
    <property type="match status" value="1"/>
</dbReference>
<reference evidence="2" key="1">
    <citation type="submission" date="2018-01" db="EMBL/GenBank/DDBJ databases">
        <title>Testimony of 'menage a trois' revealed by the proteome of Megavirus virophage.</title>
        <authorList>
            <person name="Jeudy S."/>
            <person name="Bertaux L."/>
            <person name="Alempic J.-M."/>
            <person name="Lartigue A."/>
            <person name="Legendre M."/>
            <person name="Philippe N."/>
            <person name="Beucher L."/>
            <person name="Biondi E."/>
            <person name="Juul S."/>
            <person name="Turner D."/>
            <person name="Coute Y."/>
            <person name="Claverie J.-M."/>
            <person name="Abergel C."/>
        </authorList>
    </citation>
    <scope>NUCLEOTIDE SEQUENCE [LARGE SCALE GENOMIC DNA]</scope>
</reference>
<evidence type="ECO:0000313" key="2">
    <source>
        <dbReference type="Proteomes" id="UP000289600"/>
    </source>
</evidence>
<dbReference type="SUPFAM" id="SSF48403">
    <property type="entry name" value="Ankyrin repeat"/>
    <property type="match status" value="1"/>
</dbReference>
<dbReference type="Gene3D" id="1.25.40.20">
    <property type="entry name" value="Ankyrin repeat-containing domain"/>
    <property type="match status" value="2"/>
</dbReference>
<dbReference type="PROSITE" id="PS50088">
    <property type="entry name" value="ANK_REPEAT"/>
    <property type="match status" value="2"/>
</dbReference>
<accession>A0A2P1ELY9</accession>
<gene>
    <name evidence="1" type="ORF">mc_513</name>
</gene>
<evidence type="ECO:0000313" key="1">
    <source>
        <dbReference type="EMBL" id="AVL94899.1"/>
    </source>
</evidence>